<comment type="function">
    <text evidence="7">Involved in DNA repair and RecF pathway recombination.</text>
</comment>
<evidence type="ECO:0000259" key="8">
    <source>
        <dbReference type="Pfam" id="PF11967"/>
    </source>
</evidence>
<evidence type="ECO:0000313" key="10">
    <source>
        <dbReference type="Proteomes" id="UP000278983"/>
    </source>
</evidence>
<keyword evidence="3 7" id="KW-0227">DNA damage</keyword>
<dbReference type="AlphaFoldDB" id="A0A432LLQ1"/>
<feature type="domain" description="DNA replication/recombination mediator RecO N-terminal" evidence="8">
    <location>
        <begin position="1"/>
        <end position="77"/>
    </location>
</feature>
<evidence type="ECO:0000313" key="9">
    <source>
        <dbReference type="EMBL" id="RUL59736.1"/>
    </source>
</evidence>
<evidence type="ECO:0000256" key="1">
    <source>
        <dbReference type="ARBA" id="ARBA00007452"/>
    </source>
</evidence>
<dbReference type="OrthoDB" id="9789152at2"/>
<dbReference type="GO" id="GO:0006310">
    <property type="term" value="P:DNA recombination"/>
    <property type="evidence" value="ECO:0007669"/>
    <property type="project" value="UniProtKB-UniRule"/>
</dbReference>
<protein>
    <recommendedName>
        <fullName evidence="2 7">DNA repair protein RecO</fullName>
    </recommendedName>
    <alternativeName>
        <fullName evidence="6 7">Recombination protein O</fullName>
    </alternativeName>
</protein>
<organism evidence="9 10">
    <name type="scientific">Prevotella koreensis</name>
    <dbReference type="NCBI Taxonomy" id="2490854"/>
    <lineage>
        <taxon>Bacteria</taxon>
        <taxon>Pseudomonadati</taxon>
        <taxon>Bacteroidota</taxon>
        <taxon>Bacteroidia</taxon>
        <taxon>Bacteroidales</taxon>
        <taxon>Prevotellaceae</taxon>
        <taxon>Prevotella</taxon>
    </lineage>
</organism>
<dbReference type="Proteomes" id="UP000278983">
    <property type="component" value="Unassembled WGS sequence"/>
</dbReference>
<dbReference type="InterPro" id="IPR042242">
    <property type="entry name" value="RecO_C"/>
</dbReference>
<keyword evidence="4 7" id="KW-0233">DNA recombination</keyword>
<dbReference type="PANTHER" id="PTHR33991">
    <property type="entry name" value="DNA REPAIR PROTEIN RECO"/>
    <property type="match status" value="1"/>
</dbReference>
<dbReference type="RefSeq" id="WP_126678842.1">
    <property type="nucleotide sequence ID" value="NZ_RYYU01000001.1"/>
</dbReference>
<evidence type="ECO:0000256" key="5">
    <source>
        <dbReference type="ARBA" id="ARBA00023204"/>
    </source>
</evidence>
<keyword evidence="10" id="KW-1185">Reference proteome</keyword>
<dbReference type="GO" id="GO:0006302">
    <property type="term" value="P:double-strand break repair"/>
    <property type="evidence" value="ECO:0007669"/>
    <property type="project" value="TreeGrafter"/>
</dbReference>
<evidence type="ECO:0000256" key="4">
    <source>
        <dbReference type="ARBA" id="ARBA00023172"/>
    </source>
</evidence>
<dbReference type="InterPro" id="IPR037278">
    <property type="entry name" value="ARFGAP/RecO"/>
</dbReference>
<dbReference type="InterPro" id="IPR012340">
    <property type="entry name" value="NA-bd_OB-fold"/>
</dbReference>
<reference evidence="9 10" key="1">
    <citation type="submission" date="2018-12" db="EMBL/GenBank/DDBJ databases">
        <title>Genome sequencing of Prevotella sp. KCOM 3155 (= JS262).</title>
        <authorList>
            <person name="Kook J.-K."/>
            <person name="Park S.-N."/>
            <person name="Lim Y.K."/>
        </authorList>
    </citation>
    <scope>NUCLEOTIDE SEQUENCE [LARGE SCALE GENOMIC DNA]</scope>
    <source>
        <strain evidence="9 10">KCOM 3155</strain>
    </source>
</reference>
<keyword evidence="5 7" id="KW-0234">DNA repair</keyword>
<dbReference type="Pfam" id="PF02565">
    <property type="entry name" value="RecO_C"/>
    <property type="match status" value="1"/>
</dbReference>
<evidence type="ECO:0000256" key="2">
    <source>
        <dbReference type="ARBA" id="ARBA00021310"/>
    </source>
</evidence>
<name>A0A432LLQ1_9BACT</name>
<sequence length="241" mass="28088">MIVKTKAIVLHTLKYGERKVIVELLCRETGRTACIVVMPKTQKGRVQKQALQPLTLLDVELDIRPNVQLQNLRDVRMSLPFSSIPFSAEKLSIALFISEFLYNATRGEQRNELLFDYVENSITWLDGCEPPFANFHLVFMMRMARFIGFYPNVEDYMEGDFFDLRDAMFVSDAPRHSDYLSAPDAQRLSQLVRMGYNTMHLFRMSHSDRVRIAEGIVRYYRLHVAGFPELRSLAVLKELWR</sequence>
<dbReference type="EMBL" id="RYYU01000001">
    <property type="protein sequence ID" value="RUL59736.1"/>
    <property type="molecule type" value="Genomic_DNA"/>
</dbReference>
<evidence type="ECO:0000256" key="3">
    <source>
        <dbReference type="ARBA" id="ARBA00022763"/>
    </source>
</evidence>
<dbReference type="Gene3D" id="2.40.50.140">
    <property type="entry name" value="Nucleic acid-binding proteins"/>
    <property type="match status" value="1"/>
</dbReference>
<proteinExistence type="inferred from homology"/>
<dbReference type="SUPFAM" id="SSF50249">
    <property type="entry name" value="Nucleic acid-binding proteins"/>
    <property type="match status" value="1"/>
</dbReference>
<dbReference type="HAMAP" id="MF_00201">
    <property type="entry name" value="RecO"/>
    <property type="match status" value="1"/>
</dbReference>
<dbReference type="Pfam" id="PF11967">
    <property type="entry name" value="RecO_N"/>
    <property type="match status" value="1"/>
</dbReference>
<evidence type="ECO:0000256" key="7">
    <source>
        <dbReference type="HAMAP-Rule" id="MF_00201"/>
    </source>
</evidence>
<dbReference type="SUPFAM" id="SSF57863">
    <property type="entry name" value="ArfGap/RecO-like zinc finger"/>
    <property type="match status" value="1"/>
</dbReference>
<dbReference type="PANTHER" id="PTHR33991:SF1">
    <property type="entry name" value="DNA REPAIR PROTEIN RECO"/>
    <property type="match status" value="1"/>
</dbReference>
<comment type="similarity">
    <text evidence="1 7">Belongs to the RecO family.</text>
</comment>
<accession>A0A432LLQ1</accession>
<dbReference type="GO" id="GO:0043590">
    <property type="term" value="C:bacterial nucleoid"/>
    <property type="evidence" value="ECO:0007669"/>
    <property type="project" value="TreeGrafter"/>
</dbReference>
<dbReference type="Gene3D" id="1.20.1440.120">
    <property type="entry name" value="Recombination protein O, C-terminal domain"/>
    <property type="match status" value="1"/>
</dbReference>
<dbReference type="InterPro" id="IPR022572">
    <property type="entry name" value="DNA_rep/recomb_RecO_N"/>
</dbReference>
<evidence type="ECO:0000256" key="6">
    <source>
        <dbReference type="ARBA" id="ARBA00033409"/>
    </source>
</evidence>
<gene>
    <name evidence="7" type="primary">recO</name>
    <name evidence="9" type="ORF">EHV08_08185</name>
</gene>
<comment type="caution">
    <text evidence="9">The sequence shown here is derived from an EMBL/GenBank/DDBJ whole genome shotgun (WGS) entry which is preliminary data.</text>
</comment>
<dbReference type="InterPro" id="IPR003717">
    <property type="entry name" value="RecO"/>
</dbReference>